<sequence length="48" mass="5590">MTYTVCEICAVEQYCFPQLGTEEDQLIKTAVCPDCLNKLYHSQNLNRY</sequence>
<proteinExistence type="predicted"/>
<dbReference type="AlphaFoldDB" id="A0A645DTR8"/>
<evidence type="ECO:0000313" key="1">
    <source>
        <dbReference type="EMBL" id="MPM91832.1"/>
    </source>
</evidence>
<name>A0A645DTR8_9ZZZZ</name>
<organism evidence="1">
    <name type="scientific">bioreactor metagenome</name>
    <dbReference type="NCBI Taxonomy" id="1076179"/>
    <lineage>
        <taxon>unclassified sequences</taxon>
        <taxon>metagenomes</taxon>
        <taxon>ecological metagenomes</taxon>
    </lineage>
</organism>
<protein>
    <submittedName>
        <fullName evidence="1">Uncharacterized protein</fullName>
    </submittedName>
</protein>
<accession>A0A645DTR8</accession>
<reference evidence="1" key="1">
    <citation type="submission" date="2019-08" db="EMBL/GenBank/DDBJ databases">
        <authorList>
            <person name="Kucharzyk K."/>
            <person name="Murdoch R.W."/>
            <person name="Higgins S."/>
            <person name="Loffler F."/>
        </authorList>
    </citation>
    <scope>NUCLEOTIDE SEQUENCE</scope>
</reference>
<comment type="caution">
    <text evidence="1">The sequence shown here is derived from an EMBL/GenBank/DDBJ whole genome shotgun (WGS) entry which is preliminary data.</text>
</comment>
<dbReference type="EMBL" id="VSSQ01038832">
    <property type="protein sequence ID" value="MPM91832.1"/>
    <property type="molecule type" value="Genomic_DNA"/>
</dbReference>
<gene>
    <name evidence="1" type="ORF">SDC9_138966</name>
</gene>